<evidence type="ECO:0000313" key="5">
    <source>
        <dbReference type="EMBL" id="NSI63849.1"/>
    </source>
</evidence>
<dbReference type="EMBL" id="JAAIRY010000001">
    <property type="protein sequence ID" value="NSI63849.1"/>
    <property type="molecule type" value="Genomic_DNA"/>
</dbReference>
<dbReference type="InterPro" id="IPR029044">
    <property type="entry name" value="Nucleotide-diphossugar_trans"/>
</dbReference>
<dbReference type="SUPFAM" id="SSF53448">
    <property type="entry name" value="Nucleotide-diphospho-sugar transferases"/>
    <property type="match status" value="1"/>
</dbReference>
<dbReference type="PANTHER" id="PTHR22916:SF3">
    <property type="entry name" value="UDP-GLCNAC:BETAGAL BETA-1,3-N-ACETYLGLUCOSAMINYLTRANSFERASE-LIKE PROTEIN 1"/>
    <property type="match status" value="1"/>
</dbReference>
<dbReference type="EMBL" id="JAQMLR010000001">
    <property type="protein sequence ID" value="MDB8737349.1"/>
    <property type="molecule type" value="Genomic_DNA"/>
</dbReference>
<feature type="domain" description="Glycosyltransferase 2-like" evidence="1">
    <location>
        <begin position="6"/>
        <end position="146"/>
    </location>
</feature>
<dbReference type="EMBL" id="JAPZEG010000001">
    <property type="protein sequence ID" value="MDE1202138.1"/>
    <property type="molecule type" value="Genomic_DNA"/>
</dbReference>
<organism evidence="2 6">
    <name type="scientific">Mediterraneibacter gnavus</name>
    <name type="common">Ruminococcus gnavus</name>
    <dbReference type="NCBI Taxonomy" id="33038"/>
    <lineage>
        <taxon>Bacteria</taxon>
        <taxon>Bacillati</taxon>
        <taxon>Bacillota</taxon>
        <taxon>Clostridia</taxon>
        <taxon>Lachnospirales</taxon>
        <taxon>Lachnospiraceae</taxon>
        <taxon>Mediterraneibacter</taxon>
    </lineage>
</organism>
<dbReference type="CDD" id="cd00761">
    <property type="entry name" value="Glyco_tranf_GTA_type"/>
    <property type="match status" value="1"/>
</dbReference>
<reference evidence="4" key="1">
    <citation type="journal article" date="2020" name="Cell Host Microbe">
        <title>Functional and Genomic Variation between Human-Derived Isolates of Lachnospiraceae Reveals Inter- and Intra-Species Diversity.</title>
        <authorList>
            <person name="Sorbara M.T."/>
            <person name="Littmann E.R."/>
            <person name="Fontana E."/>
            <person name="Moody T.U."/>
            <person name="Kohout C.E."/>
            <person name="Gjonbalaj M."/>
            <person name="Eaton V."/>
            <person name="Seok R."/>
            <person name="Leiner I.M."/>
            <person name="Pamer E.G."/>
        </authorList>
    </citation>
    <scope>NUCLEOTIDE SEQUENCE</scope>
    <source>
        <strain evidence="5">MSK.11.9</strain>
        <strain evidence="4">MSK.15.32</strain>
    </source>
</reference>
<dbReference type="Proteomes" id="UP001296581">
    <property type="component" value="Unassembled WGS sequence"/>
</dbReference>
<name>A0A2N5NQ71_MEDGN</name>
<sequence>MEKVLTVVIPSFNVEKYLRQTLESLRNEEILEDVEVLIVDDGSTDGTAKIGKEYEKRYPQTYRVISKTNGGHGSTINCGIEQSRGTFFKVVDGDDWVNTEALIEVVRRLKTCGADYVVTDYCEVNDKTKEQVRKQFPALDVCREIRFENAAEKVQIPMHALIIRTDLLKTHQIRLDEHCFYVDVEYVLFPVPYVETVVYYPEPVYMYRLAQETQSVSIRGYQRHIQDHIRVIFHLSQFFEEYRENAGNSEKTAYIARRIAQMIGDQVTIFLSFPEENTETQKQFLEFDRQLRKTSKTIYELSGRESGTLRLLRRTGFRGYRLIRKLARKRNNMEE</sequence>
<reference evidence="2" key="4">
    <citation type="submission" date="2023-01" db="EMBL/GenBank/DDBJ databases">
        <title>Human gut microbiome strain richness.</title>
        <authorList>
            <person name="Chen-Liaw A."/>
        </authorList>
    </citation>
    <scope>NUCLEOTIDE SEQUENCE</scope>
    <source>
        <strain evidence="2">1001217st1_A9_1001217B_191108</strain>
    </source>
</reference>
<dbReference type="RefSeq" id="WP_004843335.1">
    <property type="nucleotide sequence ID" value="NZ_BAABXJ010000001.1"/>
</dbReference>
<gene>
    <name evidence="5" type="ORF">G4981_00785</name>
    <name evidence="4" type="ORF">G4993_03480</name>
    <name evidence="3" type="ORF">O4N78_00835</name>
    <name evidence="2" type="ORF">PNU63_00825</name>
</gene>
<evidence type="ECO:0000313" key="3">
    <source>
        <dbReference type="EMBL" id="MDE1202138.1"/>
    </source>
</evidence>
<dbReference type="Gene3D" id="3.90.550.10">
    <property type="entry name" value="Spore Coat Polysaccharide Biosynthesis Protein SpsA, Chain A"/>
    <property type="match status" value="1"/>
</dbReference>
<dbReference type="Proteomes" id="UP001296580">
    <property type="component" value="Unassembled WGS sequence"/>
</dbReference>
<protein>
    <submittedName>
        <fullName evidence="2">Glycosyltransferase family 2 protein</fullName>
    </submittedName>
</protein>
<evidence type="ECO:0000313" key="4">
    <source>
        <dbReference type="EMBL" id="NSI57461.1"/>
    </source>
</evidence>
<evidence type="ECO:0000259" key="1">
    <source>
        <dbReference type="Pfam" id="PF00535"/>
    </source>
</evidence>
<dbReference type="InterPro" id="IPR001173">
    <property type="entry name" value="Glyco_trans_2-like"/>
</dbReference>
<dbReference type="AlphaFoldDB" id="A0A2N5NQ71"/>
<dbReference type="EMBL" id="JAAIRV010000004">
    <property type="protein sequence ID" value="NSI57461.1"/>
    <property type="molecule type" value="Genomic_DNA"/>
</dbReference>
<dbReference type="GeneID" id="57431985"/>
<evidence type="ECO:0000313" key="6">
    <source>
        <dbReference type="Proteomes" id="UP001211731"/>
    </source>
</evidence>
<accession>A0A2N5NQ71</accession>
<reference evidence="4" key="2">
    <citation type="submission" date="2020-02" db="EMBL/GenBank/DDBJ databases">
        <authorList>
            <person name="Littmann E."/>
            <person name="Sorbara M."/>
        </authorList>
    </citation>
    <scope>NUCLEOTIDE SEQUENCE</scope>
    <source>
        <strain evidence="5">MSK.11.9</strain>
        <strain evidence="4">MSK.15.32</strain>
    </source>
</reference>
<dbReference type="PANTHER" id="PTHR22916">
    <property type="entry name" value="GLYCOSYLTRANSFERASE"/>
    <property type="match status" value="1"/>
</dbReference>
<evidence type="ECO:0000313" key="2">
    <source>
        <dbReference type="EMBL" id="MDB8737349.1"/>
    </source>
</evidence>
<comment type="caution">
    <text evidence="2">The sequence shown here is derived from an EMBL/GenBank/DDBJ whole genome shotgun (WGS) entry which is preliminary data.</text>
</comment>
<proteinExistence type="predicted"/>
<dbReference type="Proteomes" id="UP001149331">
    <property type="component" value="Unassembled WGS sequence"/>
</dbReference>
<dbReference type="Proteomes" id="UP001211731">
    <property type="component" value="Unassembled WGS sequence"/>
</dbReference>
<dbReference type="Pfam" id="PF00535">
    <property type="entry name" value="Glycos_transf_2"/>
    <property type="match status" value="1"/>
</dbReference>
<reference evidence="3" key="3">
    <citation type="submission" date="2022-12" db="EMBL/GenBank/DDBJ databases">
        <title>Genome of R. gnavus strain RSHDN_120.</title>
        <authorList>
            <person name="Abdugheni R."/>
        </authorList>
    </citation>
    <scope>NUCLEOTIDE SEQUENCE</scope>
    <source>
        <strain evidence="3">RSHDN_120</strain>
    </source>
</reference>
<dbReference type="GO" id="GO:0016758">
    <property type="term" value="F:hexosyltransferase activity"/>
    <property type="evidence" value="ECO:0007669"/>
    <property type="project" value="UniProtKB-ARBA"/>
</dbReference>